<dbReference type="GO" id="GO:0080188">
    <property type="term" value="P:gene silencing by siRNA-directed DNA methylation"/>
    <property type="evidence" value="ECO:0007669"/>
    <property type="project" value="EnsemblPlants"/>
</dbReference>
<dbReference type="InterPro" id="IPR036319">
    <property type="entry name" value="RDM1_sf"/>
</dbReference>
<accession>A0A6P5GEY0</accession>
<proteinExistence type="predicted"/>
<gene>
    <name evidence="3" type="primary">LOC109721352</name>
</gene>
<protein>
    <submittedName>
        <fullName evidence="3">Protein RDM1 isoform X3</fullName>
    </submittedName>
</protein>
<reference evidence="3" key="2">
    <citation type="submission" date="2025-08" db="UniProtKB">
        <authorList>
            <consortium name="RefSeq"/>
        </authorList>
    </citation>
    <scope>IDENTIFICATION</scope>
    <source>
        <tissue evidence="3">Leaf</tissue>
    </source>
</reference>
<dbReference type="Gramene" id="Aco004257.1.mrna1">
    <property type="protein sequence ID" value="Aco004257.1.mrna1"/>
    <property type="gene ID" value="Aco004257.1.path1"/>
</dbReference>
<dbReference type="InterPro" id="IPR015270">
    <property type="entry name" value="RDM1_plant"/>
</dbReference>
<dbReference type="PANTHER" id="PTHR36366">
    <property type="entry name" value="PROTEIN RDM1"/>
    <property type="match status" value="1"/>
</dbReference>
<name>A0A6P5GEY0_ANACO</name>
<reference evidence="2" key="1">
    <citation type="journal article" date="2015" name="Nat. Genet.">
        <title>The pineapple genome and the evolution of CAM photosynthesis.</title>
        <authorList>
            <person name="Ming R."/>
            <person name="VanBuren R."/>
            <person name="Wai C.M."/>
            <person name="Tang H."/>
            <person name="Schatz M.C."/>
            <person name="Bowers J.E."/>
            <person name="Lyons E."/>
            <person name="Wang M.L."/>
            <person name="Chen J."/>
            <person name="Biggers E."/>
            <person name="Zhang J."/>
            <person name="Huang L."/>
            <person name="Zhang L."/>
            <person name="Miao W."/>
            <person name="Zhang J."/>
            <person name="Ye Z."/>
            <person name="Miao C."/>
            <person name="Lin Z."/>
            <person name="Wang H."/>
            <person name="Zhou H."/>
            <person name="Yim W.C."/>
            <person name="Priest H.D."/>
            <person name="Zheng C."/>
            <person name="Woodhouse M."/>
            <person name="Edger P.P."/>
            <person name="Guyot R."/>
            <person name="Guo H.B."/>
            <person name="Guo H."/>
            <person name="Zheng G."/>
            <person name="Singh R."/>
            <person name="Sharma A."/>
            <person name="Min X."/>
            <person name="Zheng Y."/>
            <person name="Lee H."/>
            <person name="Gurtowski J."/>
            <person name="Sedlazeck F.J."/>
            <person name="Harkess A."/>
            <person name="McKain M.R."/>
            <person name="Liao Z."/>
            <person name="Fang J."/>
            <person name="Liu J."/>
            <person name="Zhang X."/>
            <person name="Zhang Q."/>
            <person name="Hu W."/>
            <person name="Qin Y."/>
            <person name="Wang K."/>
            <person name="Chen L.Y."/>
            <person name="Shirley N."/>
            <person name="Lin Y.R."/>
            <person name="Liu L.Y."/>
            <person name="Hernandez A.G."/>
            <person name="Wright C.L."/>
            <person name="Bulone V."/>
            <person name="Tuskan G.A."/>
            <person name="Heath K."/>
            <person name="Zee F."/>
            <person name="Moore P.H."/>
            <person name="Sunkar R."/>
            <person name="Leebens-Mack J.H."/>
            <person name="Mockler T."/>
            <person name="Bennetzen J.L."/>
            <person name="Freeling M."/>
            <person name="Sankoff D."/>
            <person name="Paterson A.H."/>
            <person name="Zhu X."/>
            <person name="Yang X."/>
            <person name="Smith J.A."/>
            <person name="Cushman J.C."/>
            <person name="Paull R.E."/>
            <person name="Yu Q."/>
        </authorList>
    </citation>
    <scope>NUCLEOTIDE SEQUENCE [LARGE SCALE GENOMIC DNA]</scope>
    <source>
        <strain evidence="2">cv. F153</strain>
    </source>
</reference>
<dbReference type="AlphaFoldDB" id="A0A6P5GEY0"/>
<dbReference type="Gene3D" id="1.20.120.690">
    <property type="entry name" value="RDM1 protein domain"/>
    <property type="match status" value="1"/>
</dbReference>
<evidence type="ECO:0000313" key="3">
    <source>
        <dbReference type="RefSeq" id="XP_020104508.1"/>
    </source>
</evidence>
<sequence>MKRAAQSFPISSDDSSDSDSDDNTSIKHGGKTQLPQSSKDFMSEGALMRRAEMYQEYMKQIPIPAKRGSVIPFISWQGLGSSLKHLYGQPLHYLTNVLLQAWDQRRVGTEDEPWRFDTIIHPVKAEALIWVTEEVHRLTTSAHCLAKLWASDPMYHAYIDPIFPD</sequence>
<dbReference type="GO" id="GO:0000419">
    <property type="term" value="C:RNA polymerase V complex"/>
    <property type="evidence" value="ECO:0007669"/>
    <property type="project" value="EnsemblPlants"/>
</dbReference>
<feature type="region of interest" description="Disordered" evidence="1">
    <location>
        <begin position="1"/>
        <end position="40"/>
    </location>
</feature>
<dbReference type="Proteomes" id="UP000515123">
    <property type="component" value="Linkage group 15"/>
</dbReference>
<dbReference type="PANTHER" id="PTHR36366:SF1">
    <property type="entry name" value="PROTEIN RDM1"/>
    <property type="match status" value="1"/>
</dbReference>
<dbReference type="SUPFAM" id="SSF109920">
    <property type="entry name" value="Hypothetical protein At3g22680"/>
    <property type="match status" value="1"/>
</dbReference>
<dbReference type="GO" id="GO:0030422">
    <property type="term" value="P:siRNA processing"/>
    <property type="evidence" value="ECO:0007669"/>
    <property type="project" value="EnsemblPlants"/>
</dbReference>
<keyword evidence="2" id="KW-1185">Reference proteome</keyword>
<organism evidence="2 3">
    <name type="scientific">Ananas comosus</name>
    <name type="common">Pineapple</name>
    <name type="synonym">Ananas ananas</name>
    <dbReference type="NCBI Taxonomy" id="4615"/>
    <lineage>
        <taxon>Eukaryota</taxon>
        <taxon>Viridiplantae</taxon>
        <taxon>Streptophyta</taxon>
        <taxon>Embryophyta</taxon>
        <taxon>Tracheophyta</taxon>
        <taxon>Spermatophyta</taxon>
        <taxon>Magnoliopsida</taxon>
        <taxon>Liliopsida</taxon>
        <taxon>Poales</taxon>
        <taxon>Bromeliaceae</taxon>
        <taxon>Bromelioideae</taxon>
        <taxon>Ananas</taxon>
    </lineage>
</organism>
<evidence type="ECO:0000313" key="2">
    <source>
        <dbReference type="Proteomes" id="UP000515123"/>
    </source>
</evidence>
<dbReference type="RefSeq" id="XP_020104508.1">
    <property type="nucleotide sequence ID" value="XM_020248919.1"/>
</dbReference>
<dbReference type="OrthoDB" id="1906229at2759"/>
<dbReference type="Pfam" id="PF09187">
    <property type="entry name" value="RdDM_RDM1"/>
    <property type="match status" value="1"/>
</dbReference>
<dbReference type="GeneID" id="109721352"/>
<evidence type="ECO:0000256" key="1">
    <source>
        <dbReference type="SAM" id="MobiDB-lite"/>
    </source>
</evidence>